<keyword evidence="4 8" id="KW-1133">Transmembrane helix</keyword>
<protein>
    <recommendedName>
        <fullName evidence="9">Major facilitator superfamily (MFS) profile domain-containing protein</fullName>
    </recommendedName>
</protein>
<feature type="region of interest" description="Disordered" evidence="7">
    <location>
        <begin position="1"/>
        <end position="36"/>
    </location>
</feature>
<dbReference type="FunFam" id="1.20.1250.20:FF:000018">
    <property type="entry name" value="MFS transporter permease"/>
    <property type="match status" value="1"/>
</dbReference>
<dbReference type="HOGENOM" id="CLU_001265_0_1_1"/>
<feature type="transmembrane region" description="Helical" evidence="8">
    <location>
        <begin position="155"/>
        <end position="174"/>
    </location>
</feature>
<feature type="domain" description="Major facilitator superfamily (MFS) profile" evidence="9">
    <location>
        <begin position="59"/>
        <end position="477"/>
    </location>
</feature>
<dbReference type="eggNOG" id="KOG2533">
    <property type="taxonomic scope" value="Eukaryota"/>
</dbReference>
<feature type="transmembrane region" description="Helical" evidence="8">
    <location>
        <begin position="294"/>
        <end position="318"/>
    </location>
</feature>
<dbReference type="Proteomes" id="UP000030752">
    <property type="component" value="Unassembled WGS sequence"/>
</dbReference>
<feature type="transmembrane region" description="Helical" evidence="8">
    <location>
        <begin position="59"/>
        <end position="77"/>
    </location>
</feature>
<feature type="transmembrane region" description="Helical" evidence="8">
    <location>
        <begin position="219"/>
        <end position="239"/>
    </location>
</feature>
<evidence type="ECO:0000313" key="11">
    <source>
        <dbReference type="Proteomes" id="UP000030752"/>
    </source>
</evidence>
<dbReference type="GeneID" id="19970173"/>
<dbReference type="AlphaFoldDB" id="W2S4Z5"/>
<dbReference type="OrthoDB" id="2985014at2759"/>
<feature type="transmembrane region" description="Helical" evidence="8">
    <location>
        <begin position="330"/>
        <end position="347"/>
    </location>
</feature>
<comment type="subcellular location">
    <subcellularLocation>
        <location evidence="1">Membrane</location>
        <topology evidence="1">Multi-pass membrane protein</topology>
    </subcellularLocation>
</comment>
<dbReference type="RefSeq" id="XP_008715411.1">
    <property type="nucleotide sequence ID" value="XM_008717189.1"/>
</dbReference>
<keyword evidence="3 8" id="KW-0812">Transmembrane</keyword>
<evidence type="ECO:0000313" key="10">
    <source>
        <dbReference type="EMBL" id="ETN43675.1"/>
    </source>
</evidence>
<dbReference type="SUPFAM" id="SSF103473">
    <property type="entry name" value="MFS general substrate transporter"/>
    <property type="match status" value="1"/>
</dbReference>
<dbReference type="InParanoid" id="W2S4Z5"/>
<dbReference type="FunFam" id="1.20.1250.20:FF:000068">
    <property type="entry name" value="MFS general substrate transporter"/>
    <property type="match status" value="1"/>
</dbReference>
<comment type="similarity">
    <text evidence="6">Belongs to the major facilitator superfamily. Allantoate permease family.</text>
</comment>
<keyword evidence="11" id="KW-1185">Reference proteome</keyword>
<evidence type="ECO:0000256" key="3">
    <source>
        <dbReference type="ARBA" id="ARBA00022692"/>
    </source>
</evidence>
<dbReference type="PANTHER" id="PTHR43791:SF5">
    <property type="entry name" value="MAJOR FACILITATOR SUPERFAMILY (MFS) PROFILE DOMAIN-CONTAINING PROTEIN"/>
    <property type="match status" value="1"/>
</dbReference>
<evidence type="ECO:0000256" key="6">
    <source>
        <dbReference type="ARBA" id="ARBA00037968"/>
    </source>
</evidence>
<dbReference type="Pfam" id="PF07690">
    <property type="entry name" value="MFS_1"/>
    <property type="match status" value="1"/>
</dbReference>
<accession>W2S4Z5</accession>
<reference evidence="10 11" key="1">
    <citation type="submission" date="2013-03" db="EMBL/GenBank/DDBJ databases">
        <title>The Genome Sequence of Phialophora europaea CBS 101466.</title>
        <authorList>
            <consortium name="The Broad Institute Genomics Platform"/>
            <person name="Cuomo C."/>
            <person name="de Hoog S."/>
            <person name="Gorbushina A."/>
            <person name="Walker B."/>
            <person name="Young S.K."/>
            <person name="Zeng Q."/>
            <person name="Gargeya S."/>
            <person name="Fitzgerald M."/>
            <person name="Haas B."/>
            <person name="Abouelleil A."/>
            <person name="Allen A.W."/>
            <person name="Alvarado L."/>
            <person name="Arachchi H.M."/>
            <person name="Berlin A.M."/>
            <person name="Chapman S.B."/>
            <person name="Gainer-Dewar J."/>
            <person name="Goldberg J."/>
            <person name="Griggs A."/>
            <person name="Gujja S."/>
            <person name="Hansen M."/>
            <person name="Howarth C."/>
            <person name="Imamovic A."/>
            <person name="Ireland A."/>
            <person name="Larimer J."/>
            <person name="McCowan C."/>
            <person name="Murphy C."/>
            <person name="Pearson M."/>
            <person name="Poon T.W."/>
            <person name="Priest M."/>
            <person name="Roberts A."/>
            <person name="Saif S."/>
            <person name="Shea T."/>
            <person name="Sisk P."/>
            <person name="Sykes S."/>
            <person name="Wortman J."/>
            <person name="Nusbaum C."/>
            <person name="Birren B."/>
        </authorList>
    </citation>
    <scope>NUCLEOTIDE SEQUENCE [LARGE SCALE GENOMIC DNA]</scope>
    <source>
        <strain evidence="10 11">CBS 101466</strain>
    </source>
</reference>
<dbReference type="InterPro" id="IPR036259">
    <property type="entry name" value="MFS_trans_sf"/>
</dbReference>
<feature type="compositionally biased region" description="Basic and acidic residues" evidence="7">
    <location>
        <begin position="19"/>
        <end position="35"/>
    </location>
</feature>
<dbReference type="PANTHER" id="PTHR43791">
    <property type="entry name" value="PERMEASE-RELATED"/>
    <property type="match status" value="1"/>
</dbReference>
<feature type="transmembrane region" description="Helical" evidence="8">
    <location>
        <begin position="450"/>
        <end position="470"/>
    </location>
</feature>
<dbReference type="InterPro" id="IPR020846">
    <property type="entry name" value="MFS_dom"/>
</dbReference>
<feature type="transmembrane region" description="Helical" evidence="8">
    <location>
        <begin position="97"/>
        <end position="118"/>
    </location>
</feature>
<dbReference type="InterPro" id="IPR011701">
    <property type="entry name" value="MFS"/>
</dbReference>
<evidence type="ECO:0000256" key="2">
    <source>
        <dbReference type="ARBA" id="ARBA00022448"/>
    </source>
</evidence>
<keyword evidence="2" id="KW-0813">Transport</keyword>
<dbReference type="EMBL" id="KB822718">
    <property type="protein sequence ID" value="ETN43675.1"/>
    <property type="molecule type" value="Genomic_DNA"/>
</dbReference>
<gene>
    <name evidence="10" type="ORF">HMPREF1541_02834</name>
</gene>
<feature type="transmembrane region" description="Helical" evidence="8">
    <location>
        <begin position="186"/>
        <end position="207"/>
    </location>
</feature>
<proteinExistence type="inferred from homology"/>
<dbReference type="PROSITE" id="PS50850">
    <property type="entry name" value="MFS"/>
    <property type="match status" value="1"/>
</dbReference>
<feature type="transmembrane region" description="Helical" evidence="8">
    <location>
        <begin position="125"/>
        <end position="143"/>
    </location>
</feature>
<evidence type="ECO:0000256" key="7">
    <source>
        <dbReference type="SAM" id="MobiDB-lite"/>
    </source>
</evidence>
<dbReference type="GO" id="GO:0016020">
    <property type="term" value="C:membrane"/>
    <property type="evidence" value="ECO:0007669"/>
    <property type="project" value="UniProtKB-SubCell"/>
</dbReference>
<evidence type="ECO:0000256" key="1">
    <source>
        <dbReference type="ARBA" id="ARBA00004141"/>
    </source>
</evidence>
<feature type="transmembrane region" description="Helical" evidence="8">
    <location>
        <begin position="359"/>
        <end position="378"/>
    </location>
</feature>
<evidence type="ECO:0000259" key="9">
    <source>
        <dbReference type="PROSITE" id="PS50850"/>
    </source>
</evidence>
<feature type="transmembrane region" description="Helical" evidence="8">
    <location>
        <begin position="384"/>
        <end position="405"/>
    </location>
</feature>
<sequence length="496" mass="55093">MAEKRAQPRSSASSSTDVNSDHQRQDVQHVEKDATQTEGQYELDPVMNKRVVRKCDRHIIPWLFGIWLWAFIDRSNIGNARIDGLTEDLGMKGTQFNVALVVFYIPYILVDVPSNWVVKYFKAGRYLPFLITGWGLVSTFLGFTKSYGGLVAARAILGLFEGGLLGGMIVYLAMFYRRHEMLYRIGLFYCAAPLSGAFGGLLASGLAQISSGGYNGWPWIFFIEGTITVCFGILSFIFMPNTPADAKFFTEEERSVAQARLMLDAHGSTTKSDVNDEKFDWHWVKMALLSPNTIFCSLAWFFLLVPLYSFSLFLPTIIHALGYSALKAQLFTVPPNMAAFCIVLITAGLSDRFKARGPFMIGGCLLAMIGYIMLLAASQPTVRYGGTFFVASGVFMGSPMVMGWLSNNTAPHFARATASGFQIAFANCAAFIATFTYLQQDAPDYKLGHSLNLGALVLCILTVASGIFYCKWENAKRDRGDRDHRLHDQEESRLGQ</sequence>
<name>W2S4Z5_CYPE1</name>
<evidence type="ECO:0000256" key="8">
    <source>
        <dbReference type="SAM" id="Phobius"/>
    </source>
</evidence>
<keyword evidence="5 8" id="KW-0472">Membrane</keyword>
<dbReference type="Gene3D" id="1.20.1250.20">
    <property type="entry name" value="MFS general substrate transporter like domains"/>
    <property type="match status" value="2"/>
</dbReference>
<dbReference type="GO" id="GO:0022857">
    <property type="term" value="F:transmembrane transporter activity"/>
    <property type="evidence" value="ECO:0007669"/>
    <property type="project" value="InterPro"/>
</dbReference>
<dbReference type="VEuPathDB" id="FungiDB:HMPREF1541_02834"/>
<evidence type="ECO:0000256" key="4">
    <source>
        <dbReference type="ARBA" id="ARBA00022989"/>
    </source>
</evidence>
<organism evidence="10 11">
    <name type="scientific">Cyphellophora europaea (strain CBS 101466)</name>
    <name type="common">Phialophora europaea</name>
    <dbReference type="NCBI Taxonomy" id="1220924"/>
    <lineage>
        <taxon>Eukaryota</taxon>
        <taxon>Fungi</taxon>
        <taxon>Dikarya</taxon>
        <taxon>Ascomycota</taxon>
        <taxon>Pezizomycotina</taxon>
        <taxon>Eurotiomycetes</taxon>
        <taxon>Chaetothyriomycetidae</taxon>
        <taxon>Chaetothyriales</taxon>
        <taxon>Cyphellophoraceae</taxon>
        <taxon>Cyphellophora</taxon>
    </lineage>
</organism>
<evidence type="ECO:0000256" key="5">
    <source>
        <dbReference type="ARBA" id="ARBA00023136"/>
    </source>
</evidence>
<feature type="transmembrane region" description="Helical" evidence="8">
    <location>
        <begin position="417"/>
        <end position="438"/>
    </location>
</feature>